<evidence type="ECO:0000256" key="6">
    <source>
        <dbReference type="ARBA" id="ARBA00023125"/>
    </source>
</evidence>
<evidence type="ECO:0000259" key="10">
    <source>
        <dbReference type="PROSITE" id="PS00486"/>
    </source>
</evidence>
<feature type="domain" description="DNA mismatch repair proteins mutS family" evidence="10">
    <location>
        <begin position="790"/>
        <end position="806"/>
    </location>
</feature>
<dbReference type="GO" id="GO:0032301">
    <property type="term" value="C:MutSalpha complex"/>
    <property type="evidence" value="ECO:0007669"/>
    <property type="project" value="TreeGrafter"/>
</dbReference>
<evidence type="ECO:0000256" key="7">
    <source>
        <dbReference type="ARBA" id="ARBA00023204"/>
    </source>
</evidence>
<comment type="subcellular location">
    <subcellularLocation>
        <location evidence="1">Nucleus</location>
    </subcellularLocation>
</comment>
<dbReference type="GO" id="GO:0005524">
    <property type="term" value="F:ATP binding"/>
    <property type="evidence" value="ECO:0007669"/>
    <property type="project" value="UniProtKB-KW"/>
</dbReference>
<evidence type="ECO:0000256" key="4">
    <source>
        <dbReference type="ARBA" id="ARBA00022763"/>
    </source>
</evidence>
<dbReference type="SUPFAM" id="SSF48334">
    <property type="entry name" value="DNA repair protein MutS, domain III"/>
    <property type="match status" value="1"/>
</dbReference>
<organism evidence="11 12">
    <name type="scientific">Naegleria lovaniensis</name>
    <name type="common">Amoeba</name>
    <dbReference type="NCBI Taxonomy" id="51637"/>
    <lineage>
        <taxon>Eukaryota</taxon>
        <taxon>Discoba</taxon>
        <taxon>Heterolobosea</taxon>
        <taxon>Tetramitia</taxon>
        <taxon>Eutetramitia</taxon>
        <taxon>Vahlkampfiidae</taxon>
        <taxon>Naegleria</taxon>
    </lineage>
</organism>
<dbReference type="GO" id="GO:0140664">
    <property type="term" value="F:ATP-dependent DNA damage sensor activity"/>
    <property type="evidence" value="ECO:0007669"/>
    <property type="project" value="InterPro"/>
</dbReference>
<dbReference type="PANTHER" id="PTHR11361:SF35">
    <property type="entry name" value="DNA MISMATCH REPAIR PROTEIN MSH2"/>
    <property type="match status" value="1"/>
</dbReference>
<evidence type="ECO:0000313" key="12">
    <source>
        <dbReference type="Proteomes" id="UP000816034"/>
    </source>
</evidence>
<keyword evidence="3" id="KW-0547">Nucleotide-binding</keyword>
<dbReference type="SUPFAM" id="SSF52540">
    <property type="entry name" value="P-loop containing nucleoside triphosphate hydrolases"/>
    <property type="match status" value="1"/>
</dbReference>
<accession>A0AA88H6B1</accession>
<feature type="compositionally biased region" description="Low complexity" evidence="9">
    <location>
        <begin position="1"/>
        <end position="10"/>
    </location>
</feature>
<dbReference type="Gene3D" id="3.40.1170.10">
    <property type="entry name" value="DNA repair protein MutS, domain I"/>
    <property type="match status" value="1"/>
</dbReference>
<dbReference type="GO" id="GO:0030983">
    <property type="term" value="F:mismatched DNA binding"/>
    <property type="evidence" value="ECO:0007669"/>
    <property type="project" value="InterPro"/>
</dbReference>
<gene>
    <name evidence="11" type="ORF">C9374_007008</name>
</gene>
<dbReference type="Pfam" id="PF05192">
    <property type="entry name" value="MutS_III"/>
    <property type="match status" value="1"/>
</dbReference>
<feature type="region of interest" description="Disordered" evidence="9">
    <location>
        <begin position="1"/>
        <end position="46"/>
    </location>
</feature>
<evidence type="ECO:0000256" key="3">
    <source>
        <dbReference type="ARBA" id="ARBA00022741"/>
    </source>
</evidence>
<dbReference type="GO" id="GO:0006312">
    <property type="term" value="P:mitotic recombination"/>
    <property type="evidence" value="ECO:0007669"/>
    <property type="project" value="TreeGrafter"/>
</dbReference>
<dbReference type="Proteomes" id="UP000816034">
    <property type="component" value="Unassembled WGS sequence"/>
</dbReference>
<comment type="caution">
    <text evidence="11">The sequence shown here is derived from an EMBL/GenBank/DDBJ whole genome shotgun (WGS) entry which is preliminary data.</text>
</comment>
<keyword evidence="5" id="KW-0067">ATP-binding</keyword>
<keyword evidence="7" id="KW-0234">DNA repair</keyword>
<dbReference type="RefSeq" id="XP_044555371.1">
    <property type="nucleotide sequence ID" value="XM_044696932.1"/>
</dbReference>
<dbReference type="Gene3D" id="3.30.420.110">
    <property type="entry name" value="MutS, connector domain"/>
    <property type="match status" value="1"/>
</dbReference>
<sequence length="961" mass="108664">MPRKATSTAATKRKTPTSSNQKGAKKKKKEADDEDGSPKDEKVEDIQEDGSFVSMILKHEKHPKHDETVVFFERKRKVSSSSDDEIFYSVHGKDAIFIDKHFSNYGSFKYHEKKGECDKDHPYIVGGVRHAGLPYLTFRPALYEQFVKGILLDHRKKLEIWADRKSNYECIKSASPGNLQSFEEIIFKSDTTPGIVCSIMIKQDSNERRVGIAYANTSLRVIGFCSFADNSQLAVLDSALAQMEAKEGLICISKNDILYSKVLDIFARTDIMCTELKRSAFTRKPSLEADICKLTGKNNVENPEFNDECVACAAQALIDYLELVEDPHNYSYFKTKSFVVQNFMKLDSSCIASLNLLPSPSDRKKHDSLFGLLNECVTKPGSRLLREWIRQPLTDQSQIENRLDMVEIFVEEHELREEIRAALKKIPDLDILCSKMAKFKITCDDIMKLYACVQQLPVIKESLEKVRNEKTFNEEGIFFSVLLQLEDLCAAFIPKFPTLVHTSLDLENAADHSYRLNPNLDDNLKEIAEELTESIKLMDEECKRIQDEEAVKKDELVLVYTKKAVHLQVGGKVASKFNNNQNYIALGGTKQQFKFITRNLMSLAENYRLCQEKYDACSDALMYQVKGTIGSYSQHFSDLRDALAELDIFAAFADVSTKSAKPYVRPIIKPLDAEEDEIYLINCRHPCVEVQDGIDFQMNSCLFDRSSNQLHIITGPNMGGKSTYIRQVAINVILAQIGCFIPADAGSIVSIRDAILSRVGASDSTSRGISTFMAEMLETSAILSTATNKTLIIIDELGRGTSTYDGFGLAYAIVEHLSRTTNAYTLFATHFHELKVLTEDPDCNRVCCKRMESVLEDELKMLYRVIDDDETNVNSNNSFGIEVAKLAHFPPDIIRVAQMKSKEIESIINMTETPNAQQNTTKESSEERAKMHQALCKFANFDFSNKSLEEIAQFLQTHFKK</sequence>
<evidence type="ECO:0000256" key="2">
    <source>
        <dbReference type="ARBA" id="ARBA00006271"/>
    </source>
</evidence>
<dbReference type="EMBL" id="PYSW02000002">
    <property type="protein sequence ID" value="KAG2393477.1"/>
    <property type="molecule type" value="Genomic_DNA"/>
</dbReference>
<dbReference type="PROSITE" id="PS00486">
    <property type="entry name" value="DNA_MISMATCH_REPAIR_2"/>
    <property type="match status" value="1"/>
</dbReference>
<dbReference type="Pfam" id="PF00488">
    <property type="entry name" value="MutS_V"/>
    <property type="match status" value="1"/>
</dbReference>
<name>A0AA88H6B1_NAELO</name>
<dbReference type="InterPro" id="IPR036678">
    <property type="entry name" value="MutS_con_dom_sf"/>
</dbReference>
<reference evidence="11 12" key="1">
    <citation type="journal article" date="2018" name="BMC Genomics">
        <title>The genome of Naegleria lovaniensis, the basis for a comparative approach to unravel pathogenicity factors of the human pathogenic amoeba N. fowleri.</title>
        <authorList>
            <person name="Liechti N."/>
            <person name="Schurch N."/>
            <person name="Bruggmann R."/>
            <person name="Wittwer M."/>
        </authorList>
    </citation>
    <scope>NUCLEOTIDE SEQUENCE [LARGE SCALE GENOMIC DNA]</scope>
    <source>
        <strain evidence="11 12">ATCC 30569</strain>
    </source>
</reference>
<dbReference type="InterPro" id="IPR011184">
    <property type="entry name" value="DNA_mismatch_repair_Msh2"/>
</dbReference>
<comment type="similarity">
    <text evidence="2">Belongs to the DNA mismatch repair MutS family.</text>
</comment>
<dbReference type="Pfam" id="PF05188">
    <property type="entry name" value="MutS_II"/>
    <property type="match status" value="1"/>
</dbReference>
<dbReference type="InterPro" id="IPR007696">
    <property type="entry name" value="DNA_mismatch_repair_MutS_core"/>
</dbReference>
<evidence type="ECO:0000313" key="11">
    <source>
        <dbReference type="EMBL" id="KAG2393477.1"/>
    </source>
</evidence>
<dbReference type="GeneID" id="68099462"/>
<dbReference type="PIRSF" id="PIRSF005813">
    <property type="entry name" value="MSH2"/>
    <property type="match status" value="1"/>
</dbReference>
<dbReference type="Gene3D" id="1.10.1420.10">
    <property type="match status" value="2"/>
</dbReference>
<dbReference type="InterPro" id="IPR000432">
    <property type="entry name" value="DNA_mismatch_repair_MutS_C"/>
</dbReference>
<dbReference type="AlphaFoldDB" id="A0AA88H6B1"/>
<dbReference type="PANTHER" id="PTHR11361">
    <property type="entry name" value="DNA MISMATCH REPAIR PROTEIN MUTS FAMILY MEMBER"/>
    <property type="match status" value="1"/>
</dbReference>
<dbReference type="Gene3D" id="3.40.50.300">
    <property type="entry name" value="P-loop containing nucleotide triphosphate hydrolases"/>
    <property type="match status" value="1"/>
</dbReference>
<protein>
    <recommendedName>
        <fullName evidence="10">DNA mismatch repair proteins mutS family domain-containing protein</fullName>
    </recommendedName>
</protein>
<dbReference type="InterPro" id="IPR036187">
    <property type="entry name" value="DNA_mismatch_repair_MutS_sf"/>
</dbReference>
<evidence type="ECO:0000256" key="5">
    <source>
        <dbReference type="ARBA" id="ARBA00022840"/>
    </source>
</evidence>
<dbReference type="InterPro" id="IPR007860">
    <property type="entry name" value="DNA_mmatch_repair_MutS_con_dom"/>
</dbReference>
<feature type="compositionally biased region" description="Basic and acidic residues" evidence="9">
    <location>
        <begin position="36"/>
        <end position="45"/>
    </location>
</feature>
<dbReference type="InterPro" id="IPR027417">
    <property type="entry name" value="P-loop_NTPase"/>
</dbReference>
<keyword evidence="6" id="KW-0238">DNA-binding</keyword>
<evidence type="ECO:0000256" key="8">
    <source>
        <dbReference type="ARBA" id="ARBA00023242"/>
    </source>
</evidence>
<dbReference type="SMART" id="SM00533">
    <property type="entry name" value="MUTSd"/>
    <property type="match status" value="1"/>
</dbReference>
<dbReference type="InterPro" id="IPR016151">
    <property type="entry name" value="DNA_mismatch_repair_MutS_N"/>
</dbReference>
<dbReference type="SMART" id="SM00534">
    <property type="entry name" value="MUTSac"/>
    <property type="match status" value="1"/>
</dbReference>
<evidence type="ECO:0000256" key="9">
    <source>
        <dbReference type="SAM" id="MobiDB-lite"/>
    </source>
</evidence>
<keyword evidence="12" id="KW-1185">Reference proteome</keyword>
<keyword evidence="4" id="KW-0227">DNA damage</keyword>
<keyword evidence="8" id="KW-0539">Nucleus</keyword>
<dbReference type="GO" id="GO:0006298">
    <property type="term" value="P:mismatch repair"/>
    <property type="evidence" value="ECO:0007669"/>
    <property type="project" value="InterPro"/>
</dbReference>
<evidence type="ECO:0000256" key="1">
    <source>
        <dbReference type="ARBA" id="ARBA00004123"/>
    </source>
</evidence>
<dbReference type="InterPro" id="IPR045076">
    <property type="entry name" value="MutS"/>
</dbReference>
<proteinExistence type="inferred from homology"/>